<keyword evidence="2" id="KW-0732">Signal</keyword>
<comment type="caution">
    <text evidence="3">The sequence shown here is derived from an EMBL/GenBank/DDBJ whole genome shotgun (WGS) entry which is preliminary data.</text>
</comment>
<evidence type="ECO:0000256" key="2">
    <source>
        <dbReference type="SAM" id="SignalP"/>
    </source>
</evidence>
<gene>
    <name evidence="3" type="ORF">NEOLI_005504</name>
</gene>
<keyword evidence="4" id="KW-1185">Reference proteome</keyword>
<reference evidence="3 4" key="1">
    <citation type="submission" date="2016-04" db="EMBL/GenBank/DDBJ databases">
        <title>Evolutionary innovation and constraint leading to complex multicellularity in the Ascomycota.</title>
        <authorList>
            <person name="Cisse O."/>
            <person name="Nguyen A."/>
            <person name="Hewitt D.A."/>
            <person name="Jedd G."/>
            <person name="Stajich J.E."/>
        </authorList>
    </citation>
    <scope>NUCLEOTIDE SEQUENCE [LARGE SCALE GENOMIC DNA]</scope>
    <source>
        <strain evidence="3 4">DAH-3</strain>
    </source>
</reference>
<dbReference type="EMBL" id="LXFE01002260">
    <property type="protein sequence ID" value="OLL23120.1"/>
    <property type="molecule type" value="Genomic_DNA"/>
</dbReference>
<proteinExistence type="predicted"/>
<feature type="region of interest" description="Disordered" evidence="1">
    <location>
        <begin position="82"/>
        <end position="127"/>
    </location>
</feature>
<evidence type="ECO:0000313" key="4">
    <source>
        <dbReference type="Proteomes" id="UP000186594"/>
    </source>
</evidence>
<feature type="non-terminal residue" evidence="3">
    <location>
        <position position="127"/>
    </location>
</feature>
<feature type="signal peptide" evidence="2">
    <location>
        <begin position="1"/>
        <end position="16"/>
    </location>
</feature>
<accession>A0A1U7LKD7</accession>
<organism evidence="3 4">
    <name type="scientific">Neolecta irregularis (strain DAH-3)</name>
    <dbReference type="NCBI Taxonomy" id="1198029"/>
    <lineage>
        <taxon>Eukaryota</taxon>
        <taxon>Fungi</taxon>
        <taxon>Dikarya</taxon>
        <taxon>Ascomycota</taxon>
        <taxon>Taphrinomycotina</taxon>
        <taxon>Neolectales</taxon>
        <taxon>Neolectaceae</taxon>
        <taxon>Neolecta</taxon>
    </lineage>
</organism>
<feature type="compositionally biased region" description="Pro residues" evidence="1">
    <location>
        <begin position="117"/>
        <end position="127"/>
    </location>
</feature>
<protein>
    <submittedName>
        <fullName evidence="3">Uncharacterized protein</fullName>
    </submittedName>
</protein>
<name>A0A1U7LKD7_NEOID</name>
<dbReference type="Proteomes" id="UP000186594">
    <property type="component" value="Unassembled WGS sequence"/>
</dbReference>
<sequence>MLYVNILVLSVGVVLAAPLGASADFELAKRNYYNQPQYAPQNFQYGGYAQPAYDQGHNYKPQETAGAIAYQPQHTAGPIAHHPQHAAVATAHQPQHTAAPIVHQPQPNPAPEGDTGAPPPPPPKVAP</sequence>
<dbReference type="AlphaFoldDB" id="A0A1U7LKD7"/>
<evidence type="ECO:0000256" key="1">
    <source>
        <dbReference type="SAM" id="MobiDB-lite"/>
    </source>
</evidence>
<evidence type="ECO:0000313" key="3">
    <source>
        <dbReference type="EMBL" id="OLL23120.1"/>
    </source>
</evidence>
<feature type="chain" id="PRO_5012730590" evidence="2">
    <location>
        <begin position="17"/>
        <end position="127"/>
    </location>
</feature>